<dbReference type="Gene3D" id="1.10.4030.10">
    <property type="entry name" value="Porin chaperone SurA, peptide-binding domain"/>
    <property type="match status" value="1"/>
</dbReference>
<keyword evidence="6" id="KW-0812">Transmembrane</keyword>
<protein>
    <recommendedName>
        <fullName evidence="2">peptidylprolyl isomerase</fullName>
        <ecNumber evidence="2">5.2.1.8</ecNumber>
    </recommendedName>
</protein>
<dbReference type="GO" id="GO:0003755">
    <property type="term" value="F:peptidyl-prolyl cis-trans isomerase activity"/>
    <property type="evidence" value="ECO:0007669"/>
    <property type="project" value="UniProtKB-KW"/>
</dbReference>
<evidence type="ECO:0000259" key="7">
    <source>
        <dbReference type="Pfam" id="PF13145"/>
    </source>
</evidence>
<comment type="catalytic activity">
    <reaction evidence="1">
        <text>[protein]-peptidylproline (omega=180) = [protein]-peptidylproline (omega=0)</text>
        <dbReference type="Rhea" id="RHEA:16237"/>
        <dbReference type="Rhea" id="RHEA-COMP:10747"/>
        <dbReference type="Rhea" id="RHEA-COMP:10748"/>
        <dbReference type="ChEBI" id="CHEBI:83833"/>
        <dbReference type="ChEBI" id="CHEBI:83834"/>
        <dbReference type="EC" id="5.2.1.8"/>
    </reaction>
</comment>
<dbReference type="HOGENOM" id="CLU_949282_0_0_12"/>
<dbReference type="PANTHER" id="PTHR47245:SF1">
    <property type="entry name" value="FOLDASE PROTEIN PRSA"/>
    <property type="match status" value="1"/>
</dbReference>
<evidence type="ECO:0000256" key="2">
    <source>
        <dbReference type="ARBA" id="ARBA00013194"/>
    </source>
</evidence>
<dbReference type="KEGG" id="lic:LIC_13000"/>
<evidence type="ECO:0000313" key="9">
    <source>
        <dbReference type="Proteomes" id="UP000007037"/>
    </source>
</evidence>
<feature type="transmembrane region" description="Helical" evidence="6">
    <location>
        <begin position="21"/>
        <end position="43"/>
    </location>
</feature>
<dbReference type="EC" id="5.2.1.8" evidence="2"/>
<keyword evidence="6" id="KW-1133">Transmembrane helix</keyword>
<dbReference type="InterPro" id="IPR046357">
    <property type="entry name" value="PPIase_dom_sf"/>
</dbReference>
<dbReference type="Proteomes" id="UP000007037">
    <property type="component" value="Chromosome I"/>
</dbReference>
<dbReference type="InterPro" id="IPR050245">
    <property type="entry name" value="PrsA_foldase"/>
</dbReference>
<sequence>MSSSNFGKFSKMFFGKNIVIGPKYFLGAGALFGFLLALIGLLFPEREILLSDTVAEVNGNYIKKDEYFRTLTALSSDSKNPITEEARANVLERLIEEELLVQRGLELGFAREDRLIRASIVRAVIQSIISENVSEKPNVLELRSYFLLNRDKFLKTSRYQVMVYQQSDEVSATRISKELREAGRTMAPNVYYIPNTLLPLRKLLDYLGPDVVLALGNLKSGEVSDPIKSGEKFFVVKVFVLEPGSTPDFDSVKKEVEASYIQEKGDRTLREYLDKLKAKSKIKKAYLVQSNKI</sequence>
<dbReference type="Pfam" id="PF13145">
    <property type="entry name" value="Rotamase_2"/>
    <property type="match status" value="1"/>
</dbReference>
<dbReference type="InterPro" id="IPR000297">
    <property type="entry name" value="PPIase_PpiC"/>
</dbReference>
<gene>
    <name evidence="8" type="ordered locus">LIC_13000</name>
</gene>
<name>Q72N38_LEPIC</name>
<proteinExistence type="predicted"/>
<dbReference type="Gene3D" id="3.10.50.40">
    <property type="match status" value="1"/>
</dbReference>
<dbReference type="EMBL" id="AE016823">
    <property type="protein sequence ID" value="AAS71550.1"/>
    <property type="molecule type" value="Genomic_DNA"/>
</dbReference>
<evidence type="ECO:0000313" key="8">
    <source>
        <dbReference type="EMBL" id="AAS71550.1"/>
    </source>
</evidence>
<dbReference type="AlphaFoldDB" id="Q72N38"/>
<evidence type="ECO:0000256" key="3">
    <source>
        <dbReference type="ARBA" id="ARBA00022729"/>
    </source>
</evidence>
<keyword evidence="5" id="KW-0413">Isomerase</keyword>
<evidence type="ECO:0000256" key="1">
    <source>
        <dbReference type="ARBA" id="ARBA00000971"/>
    </source>
</evidence>
<dbReference type="InterPro" id="IPR027304">
    <property type="entry name" value="Trigger_fact/SurA_dom_sf"/>
</dbReference>
<evidence type="ECO:0000256" key="4">
    <source>
        <dbReference type="ARBA" id="ARBA00023110"/>
    </source>
</evidence>
<evidence type="ECO:0000256" key="6">
    <source>
        <dbReference type="SAM" id="Phobius"/>
    </source>
</evidence>
<keyword evidence="6" id="KW-0472">Membrane</keyword>
<organism evidence="8 9">
    <name type="scientific">Leptospira interrogans serogroup Icterohaemorrhagiae serovar copenhageni (strain Fiocruz L1-130)</name>
    <dbReference type="NCBI Taxonomy" id="267671"/>
    <lineage>
        <taxon>Bacteria</taxon>
        <taxon>Pseudomonadati</taxon>
        <taxon>Spirochaetota</taxon>
        <taxon>Spirochaetia</taxon>
        <taxon>Leptospirales</taxon>
        <taxon>Leptospiraceae</taxon>
        <taxon>Leptospira</taxon>
    </lineage>
</organism>
<evidence type="ECO:0000256" key="5">
    <source>
        <dbReference type="ARBA" id="ARBA00023235"/>
    </source>
</evidence>
<dbReference type="SUPFAM" id="SSF109998">
    <property type="entry name" value="Triger factor/SurA peptide-binding domain-like"/>
    <property type="match status" value="1"/>
</dbReference>
<dbReference type="PANTHER" id="PTHR47245">
    <property type="entry name" value="PEPTIDYLPROLYL ISOMERASE"/>
    <property type="match status" value="1"/>
</dbReference>
<dbReference type="Gene3D" id="1.10.8.1040">
    <property type="match status" value="1"/>
</dbReference>
<feature type="domain" description="PpiC" evidence="7">
    <location>
        <begin position="141"/>
        <end position="254"/>
    </location>
</feature>
<accession>Q72N38</accession>
<keyword evidence="3" id="KW-0732">Signal</keyword>
<reference evidence="8 9" key="1">
    <citation type="journal article" date="2004" name="J. Bacteriol.">
        <title>Comparative genomics of two Leptospira interrogans serovars reveals novel insights into physiology and pathogenesis.</title>
        <authorList>
            <person name="Nascimento A.L."/>
            <person name="Ko A.I."/>
            <person name="Martins E.A."/>
            <person name="Monteiro-Vitorello C.B."/>
            <person name="Ho P.L."/>
            <person name="Haake D.A."/>
            <person name="Verjovski-Almeida S."/>
            <person name="Hartskeerl R.A."/>
            <person name="Marques M.V."/>
            <person name="Oliveira M.C."/>
            <person name="Menck C.F."/>
            <person name="Leite L.C."/>
            <person name="Carrer H."/>
            <person name="Coutinho L.L."/>
            <person name="Degrave W.M."/>
            <person name="Dellagostin O.A."/>
            <person name="El-Dorry H."/>
            <person name="Ferro E.S."/>
            <person name="Ferro M.I."/>
            <person name="Furlan L.R."/>
            <person name="Gamberini M."/>
            <person name="Giglioti E.A."/>
            <person name="Goes-Neto A."/>
            <person name="Goldman G.H."/>
            <person name="Goldman M.H."/>
            <person name="Harakava R."/>
            <person name="Jeronimo S.M."/>
            <person name="Junqueira-De-Azevedo I.L."/>
            <person name="Kimura E.T."/>
            <person name="Kuramae E.E."/>
            <person name="Lemos E.G."/>
            <person name="Lemos M.V."/>
            <person name="Marino C.L."/>
            <person name="Nunes L.R."/>
            <person name="De Oliveira R.C."/>
            <person name="Pereira G.G."/>
            <person name="Reis M.S."/>
            <person name="Schriefer A."/>
            <person name="Siqueira W.J."/>
            <person name="Sommer P."/>
            <person name="Tsai S.M."/>
            <person name="Simpson A.J."/>
            <person name="Ferro J.A."/>
            <person name="Camargo L.E."/>
            <person name="Kitajima J.P."/>
            <person name="Setubal J.C."/>
            <person name="Van Sluys M.A."/>
        </authorList>
    </citation>
    <scope>NUCLEOTIDE SEQUENCE [LARGE SCALE GENOMIC DNA]</scope>
    <source>
        <strain evidence="8 9">Fiocruz L1-130</strain>
    </source>
</reference>
<keyword evidence="4" id="KW-0697">Rotamase</keyword>